<dbReference type="PANTHER" id="PTHR45786">
    <property type="entry name" value="DNA BINDING PROTEIN-LIKE"/>
    <property type="match status" value="1"/>
</dbReference>
<keyword evidence="2" id="KW-1185">Reference proteome</keyword>
<evidence type="ECO:0000313" key="1">
    <source>
        <dbReference type="EMBL" id="CAD6235891.1"/>
    </source>
</evidence>
<dbReference type="AlphaFoldDB" id="A0A811P3C5"/>
<dbReference type="Proteomes" id="UP000604825">
    <property type="component" value="Unassembled WGS sequence"/>
</dbReference>
<dbReference type="EMBL" id="CAJGYO010000006">
    <property type="protein sequence ID" value="CAD6235891.1"/>
    <property type="molecule type" value="Genomic_DNA"/>
</dbReference>
<evidence type="ECO:0000313" key="2">
    <source>
        <dbReference type="Proteomes" id="UP000604825"/>
    </source>
</evidence>
<proteinExistence type="predicted"/>
<comment type="caution">
    <text evidence="1">The sequence shown here is derived from an EMBL/GenBank/DDBJ whole genome shotgun (WGS) entry which is preliminary data.</text>
</comment>
<protein>
    <submittedName>
        <fullName evidence="1">Uncharacterized protein</fullName>
    </submittedName>
</protein>
<reference evidence="1" key="1">
    <citation type="submission" date="2020-10" db="EMBL/GenBank/DDBJ databases">
        <authorList>
            <person name="Han B."/>
            <person name="Lu T."/>
            <person name="Zhao Q."/>
            <person name="Huang X."/>
            <person name="Zhao Y."/>
        </authorList>
    </citation>
    <scope>NUCLEOTIDE SEQUENCE</scope>
</reference>
<gene>
    <name evidence="1" type="ORF">NCGR_LOCUS23970</name>
</gene>
<accession>A0A811P3C5</accession>
<dbReference type="PANTHER" id="PTHR45786:SF74">
    <property type="entry name" value="ATP-DEPENDENT DNA HELICASE"/>
    <property type="match status" value="1"/>
</dbReference>
<dbReference type="OrthoDB" id="1304969at2759"/>
<sequence>MWHAPQARHSLHAQLAGAAAPQRVVISGYPLLVSFGSFAGVGRFFLTACASPSHVAPSLQGRDDVWRVLSRVVRICGSGGLCYAGPTADQSWRLPVCWDRRGWYGSLGSHATAFAACDRYLVDLYRFLTFGVGFFLFFPGVRSPSIGHSCTAVTSLLSEEAGWRQVFFCLASTQLVKENLRLQSVANCVFLSWSCAFYVALLTSGRWVASYSGRSDYGLPEYECRYCHATFWLRECARGQSSVRNGNIVYNRCCKGGKIVIPPFRERPEPLASLARFDGDARCKRFLNNIRQYNCLSAFTSMGANMDRSMNDGRGPPVFKISG</sequence>
<organism evidence="1 2">
    <name type="scientific">Miscanthus lutarioriparius</name>
    <dbReference type="NCBI Taxonomy" id="422564"/>
    <lineage>
        <taxon>Eukaryota</taxon>
        <taxon>Viridiplantae</taxon>
        <taxon>Streptophyta</taxon>
        <taxon>Embryophyta</taxon>
        <taxon>Tracheophyta</taxon>
        <taxon>Spermatophyta</taxon>
        <taxon>Magnoliopsida</taxon>
        <taxon>Liliopsida</taxon>
        <taxon>Poales</taxon>
        <taxon>Poaceae</taxon>
        <taxon>PACMAD clade</taxon>
        <taxon>Panicoideae</taxon>
        <taxon>Andropogonodae</taxon>
        <taxon>Andropogoneae</taxon>
        <taxon>Saccharinae</taxon>
        <taxon>Miscanthus</taxon>
    </lineage>
</organism>
<name>A0A811P3C5_9POAL</name>